<name>A0ABQ0FZ09_9PEZI</name>
<feature type="compositionally biased region" description="Pro residues" evidence="3">
    <location>
        <begin position="152"/>
        <end position="170"/>
    </location>
</feature>
<feature type="compositionally biased region" description="Basic and acidic residues" evidence="3">
    <location>
        <begin position="279"/>
        <end position="289"/>
    </location>
</feature>
<organism evidence="4 5">
    <name type="scientific">Madurella fahalii</name>
    <dbReference type="NCBI Taxonomy" id="1157608"/>
    <lineage>
        <taxon>Eukaryota</taxon>
        <taxon>Fungi</taxon>
        <taxon>Dikarya</taxon>
        <taxon>Ascomycota</taxon>
        <taxon>Pezizomycotina</taxon>
        <taxon>Sordariomycetes</taxon>
        <taxon>Sordariomycetidae</taxon>
        <taxon>Sordariales</taxon>
        <taxon>Sordariales incertae sedis</taxon>
        <taxon>Madurella</taxon>
    </lineage>
</organism>
<keyword evidence="2" id="KW-0456">Lyase</keyword>
<evidence type="ECO:0000256" key="1">
    <source>
        <dbReference type="ARBA" id="ARBA00012346"/>
    </source>
</evidence>
<evidence type="ECO:0000313" key="4">
    <source>
        <dbReference type="EMBL" id="GAB1310742.1"/>
    </source>
</evidence>
<evidence type="ECO:0000256" key="3">
    <source>
        <dbReference type="SAM" id="MobiDB-lite"/>
    </source>
</evidence>
<dbReference type="PANTHER" id="PTHR12935:SF0">
    <property type="entry name" value="GAMMA-GLUTAMYLCYCLOTRANSFERASE"/>
    <property type="match status" value="1"/>
</dbReference>
<evidence type="ECO:0000313" key="5">
    <source>
        <dbReference type="Proteomes" id="UP001628179"/>
    </source>
</evidence>
<dbReference type="RefSeq" id="XP_070912475.1">
    <property type="nucleotide sequence ID" value="XM_071056374.1"/>
</dbReference>
<feature type="compositionally biased region" description="Acidic residues" evidence="3">
    <location>
        <begin position="295"/>
        <end position="310"/>
    </location>
</feature>
<sequence>MGSPEAPAPLARGTDANISKSDEDTAVWSLRRLQSLWSRAARPAPPRYPPISSIPHTSAARLSEPDVSPNPFPSEPVLAKTVQQDAPSKPKTVLYLAYGSNMCAQTFLGMRGIRPLSQVNVSAPSLDLTFDLPGLPYREPCFANTAIRKLPPVKPPFDPPKFPPGIPDHPPQLERPATTQDGSDSGDEDKEEPAARSRFPGDPVWRKGLYGVVYEVTAEDYARIVATEGGGASYHDILVPCLVLPARVGVPEKPSPIPIPPKPFLAHTLYAPRLPDVPDDGHDDNKNKNTNDSGNDNDNDNDKDDKDDNDNPTPPARPTVPRWAARLLLPARRPRPDYAQPSARYLKLLRDGAREHDLPADYQAYLGALQPYTVTTRRQKLGQVLFIGFWMPVLLVVMSASRALADDKGRAPGWLVSATTVAFNLLWASYDYVAKGLFGDGERTVPDGTGVRNRRGSFASEWRGKREVGDEEKRHLLSRNR</sequence>
<comment type="caution">
    <text evidence="4">The sequence shown here is derived from an EMBL/GenBank/DDBJ whole genome shotgun (WGS) entry which is preliminary data.</text>
</comment>
<dbReference type="PANTHER" id="PTHR12935">
    <property type="entry name" value="GAMMA-GLUTAMYLCYCLOTRANSFERASE"/>
    <property type="match status" value="1"/>
</dbReference>
<dbReference type="EMBL" id="BAAFSV010000001">
    <property type="protein sequence ID" value="GAB1310742.1"/>
    <property type="molecule type" value="Genomic_DNA"/>
</dbReference>
<dbReference type="GeneID" id="98171697"/>
<feature type="region of interest" description="Disordered" evidence="3">
    <location>
        <begin position="272"/>
        <end position="323"/>
    </location>
</feature>
<feature type="region of interest" description="Disordered" evidence="3">
    <location>
        <begin position="39"/>
        <end position="74"/>
    </location>
</feature>
<dbReference type="InterPro" id="IPR017939">
    <property type="entry name" value="G-Glutamylcylcotransferase"/>
</dbReference>
<dbReference type="EC" id="4.3.2.9" evidence="1"/>
<reference evidence="4 5" key="1">
    <citation type="submission" date="2024-09" db="EMBL/GenBank/DDBJ databases">
        <title>Itraconazole resistance in Madurella fahalii resulting from another homologue of gene encoding cytochrome P450 14-alpha sterol demethylase (CYP51).</title>
        <authorList>
            <person name="Yoshioka I."/>
            <person name="Fahal A.H."/>
            <person name="Kaneko S."/>
            <person name="Yaguchi T."/>
        </authorList>
    </citation>
    <scope>NUCLEOTIDE SEQUENCE [LARGE SCALE GENOMIC DNA]</scope>
    <source>
        <strain evidence="4 5">IFM 68171</strain>
    </source>
</reference>
<evidence type="ECO:0000256" key="2">
    <source>
        <dbReference type="ARBA" id="ARBA00023239"/>
    </source>
</evidence>
<dbReference type="Gene3D" id="3.10.490.10">
    <property type="entry name" value="Gamma-glutamyl cyclotransferase-like"/>
    <property type="match status" value="1"/>
</dbReference>
<gene>
    <name evidence="4" type="ORF">MFIFM68171_00952</name>
</gene>
<protein>
    <recommendedName>
        <fullName evidence="1">gamma-glutamylcyclotransferase</fullName>
        <ecNumber evidence="1">4.3.2.9</ecNumber>
    </recommendedName>
</protein>
<feature type="region of interest" description="Disordered" evidence="3">
    <location>
        <begin position="152"/>
        <end position="201"/>
    </location>
</feature>
<feature type="region of interest" description="Disordered" evidence="3">
    <location>
        <begin position="1"/>
        <end position="24"/>
    </location>
</feature>
<proteinExistence type="predicted"/>
<dbReference type="Proteomes" id="UP001628179">
    <property type="component" value="Unassembled WGS sequence"/>
</dbReference>
<accession>A0ABQ0FZ09</accession>
<keyword evidence="5" id="KW-1185">Reference proteome</keyword>